<reference evidence="1 2" key="1">
    <citation type="submission" date="2024-09" db="EMBL/GenBank/DDBJ databases">
        <authorList>
            <person name="Sun Q."/>
            <person name="Mori K."/>
        </authorList>
    </citation>
    <scope>NUCLEOTIDE SEQUENCE [LARGE SCALE GENOMIC DNA]</scope>
    <source>
        <strain evidence="1 2">JCM 9626</strain>
    </source>
</reference>
<accession>A0ABV5KEE6</accession>
<evidence type="ECO:0000313" key="1">
    <source>
        <dbReference type="EMBL" id="MFB9315109.1"/>
    </source>
</evidence>
<keyword evidence="2" id="KW-1185">Reference proteome</keyword>
<protein>
    <submittedName>
        <fullName evidence="1">Uncharacterized protein</fullName>
    </submittedName>
</protein>
<evidence type="ECO:0000313" key="2">
    <source>
        <dbReference type="Proteomes" id="UP001589750"/>
    </source>
</evidence>
<gene>
    <name evidence="1" type="ORF">ACFFRI_18820</name>
</gene>
<comment type="caution">
    <text evidence="1">The sequence shown here is derived from an EMBL/GenBank/DDBJ whole genome shotgun (WGS) entry which is preliminary data.</text>
</comment>
<name>A0ABV5KEE6_9ACTN</name>
<proteinExistence type="predicted"/>
<dbReference type="RefSeq" id="WP_281284647.1">
    <property type="nucleotide sequence ID" value="NZ_JBHMDG010000028.1"/>
</dbReference>
<sequence length="43" mass="4843">MFDEFARDSVIAGRAPDAFDMTNAELAWVVIAAERERLFGEPQ</sequence>
<organism evidence="1 2">
    <name type="scientific">Nocardioides plantarum</name>
    <dbReference type="NCBI Taxonomy" id="29299"/>
    <lineage>
        <taxon>Bacteria</taxon>
        <taxon>Bacillati</taxon>
        <taxon>Actinomycetota</taxon>
        <taxon>Actinomycetes</taxon>
        <taxon>Propionibacteriales</taxon>
        <taxon>Nocardioidaceae</taxon>
        <taxon>Nocardioides</taxon>
    </lineage>
</organism>
<dbReference type="EMBL" id="JBHMDG010000028">
    <property type="protein sequence ID" value="MFB9315109.1"/>
    <property type="molecule type" value="Genomic_DNA"/>
</dbReference>
<dbReference type="Proteomes" id="UP001589750">
    <property type="component" value="Unassembled WGS sequence"/>
</dbReference>